<dbReference type="SUPFAM" id="SSF161098">
    <property type="entry name" value="MetI-like"/>
    <property type="match status" value="1"/>
</dbReference>
<keyword evidence="9" id="KW-1185">Reference proteome</keyword>
<comment type="caution">
    <text evidence="8">The sequence shown here is derived from an EMBL/GenBank/DDBJ whole genome shotgun (WGS) entry which is preliminary data.</text>
</comment>
<evidence type="ECO:0000256" key="5">
    <source>
        <dbReference type="ARBA" id="ARBA00022989"/>
    </source>
</evidence>
<evidence type="ECO:0008006" key="10">
    <source>
        <dbReference type="Google" id="ProtNLM"/>
    </source>
</evidence>
<evidence type="ECO:0000256" key="7">
    <source>
        <dbReference type="SAM" id="Phobius"/>
    </source>
</evidence>
<dbReference type="Gene3D" id="1.10.3720.10">
    <property type="entry name" value="MetI-like"/>
    <property type="match status" value="1"/>
</dbReference>
<accession>A0A7X0VGD3</accession>
<evidence type="ECO:0000256" key="3">
    <source>
        <dbReference type="ARBA" id="ARBA00022475"/>
    </source>
</evidence>
<keyword evidence="6 7" id="KW-0472">Membrane</keyword>
<name>A0A7X0VGD3_9BACL</name>
<comment type="subcellular location">
    <subcellularLocation>
        <location evidence="1">Cell membrane</location>
        <topology evidence="1">Multi-pass membrane protein</topology>
    </subcellularLocation>
</comment>
<organism evidence="8 9">
    <name type="scientific">Cohnella nanjingensis</name>
    <dbReference type="NCBI Taxonomy" id="1387779"/>
    <lineage>
        <taxon>Bacteria</taxon>
        <taxon>Bacillati</taxon>
        <taxon>Bacillota</taxon>
        <taxon>Bacilli</taxon>
        <taxon>Bacillales</taxon>
        <taxon>Paenibacillaceae</taxon>
        <taxon>Cohnella</taxon>
    </lineage>
</organism>
<dbReference type="PANTHER" id="PTHR43744">
    <property type="entry name" value="ABC TRANSPORTER PERMEASE PROTEIN MG189-RELATED-RELATED"/>
    <property type="match status" value="1"/>
</dbReference>
<evidence type="ECO:0000313" key="8">
    <source>
        <dbReference type="EMBL" id="MBB6672203.1"/>
    </source>
</evidence>
<dbReference type="GO" id="GO:0005886">
    <property type="term" value="C:plasma membrane"/>
    <property type="evidence" value="ECO:0007669"/>
    <property type="project" value="UniProtKB-SubCell"/>
</dbReference>
<sequence>MSLFKGLYQTDWGSMMAASVLSVLPIVCIFVFLQRYLVEGMMAGAVKG</sequence>
<keyword evidence="2" id="KW-0813">Transport</keyword>
<reference evidence="8 9" key="1">
    <citation type="submission" date="2020-08" db="EMBL/GenBank/DDBJ databases">
        <title>Cohnella phylogeny.</title>
        <authorList>
            <person name="Dunlap C."/>
        </authorList>
    </citation>
    <scope>NUCLEOTIDE SEQUENCE [LARGE SCALE GENOMIC DNA]</scope>
    <source>
        <strain evidence="8 9">DSM 28246</strain>
    </source>
</reference>
<keyword evidence="4 7" id="KW-0812">Transmembrane</keyword>
<dbReference type="AlphaFoldDB" id="A0A7X0VGD3"/>
<dbReference type="InterPro" id="IPR035906">
    <property type="entry name" value="MetI-like_sf"/>
</dbReference>
<keyword evidence="5 7" id="KW-1133">Transmembrane helix</keyword>
<gene>
    <name evidence="8" type="ORF">H7C19_16100</name>
</gene>
<keyword evidence="3" id="KW-1003">Cell membrane</keyword>
<evidence type="ECO:0000256" key="6">
    <source>
        <dbReference type="ARBA" id="ARBA00023136"/>
    </source>
</evidence>
<evidence type="ECO:0000256" key="4">
    <source>
        <dbReference type="ARBA" id="ARBA00022692"/>
    </source>
</evidence>
<protein>
    <recommendedName>
        <fullName evidence="10">Carbohydrate ABC transporter permease</fullName>
    </recommendedName>
</protein>
<dbReference type="Proteomes" id="UP000547209">
    <property type="component" value="Unassembled WGS sequence"/>
</dbReference>
<proteinExistence type="predicted"/>
<feature type="transmembrane region" description="Helical" evidence="7">
    <location>
        <begin position="12"/>
        <end position="33"/>
    </location>
</feature>
<dbReference type="EMBL" id="JACJVP010000025">
    <property type="protein sequence ID" value="MBB6672203.1"/>
    <property type="molecule type" value="Genomic_DNA"/>
</dbReference>
<evidence type="ECO:0000256" key="1">
    <source>
        <dbReference type="ARBA" id="ARBA00004651"/>
    </source>
</evidence>
<evidence type="ECO:0000313" key="9">
    <source>
        <dbReference type="Proteomes" id="UP000547209"/>
    </source>
</evidence>
<evidence type="ECO:0000256" key="2">
    <source>
        <dbReference type="ARBA" id="ARBA00022448"/>
    </source>
</evidence>
<dbReference type="PANTHER" id="PTHR43744:SF8">
    <property type="entry name" value="SN-GLYCEROL-3-PHOSPHATE TRANSPORT SYSTEM PERMEASE PROTEIN UGPE"/>
    <property type="match status" value="1"/>
</dbReference>